<sequence>MQRSENRRRRFDDVLRLHAEGPPILQIAHRTGLTCNTVRSYLRAGTFVPYRRAPGSSQLDRHRGFAEAR</sequence>
<reference evidence="2" key="1">
    <citation type="journal article" date="2019" name="Int. J. Syst. Evol. Microbiol.">
        <title>The Global Catalogue of Microorganisms (GCM) 10K type strain sequencing project: providing services to taxonomists for standard genome sequencing and annotation.</title>
        <authorList>
            <consortium name="The Broad Institute Genomics Platform"/>
            <consortium name="The Broad Institute Genome Sequencing Center for Infectious Disease"/>
            <person name="Wu L."/>
            <person name="Ma J."/>
        </authorList>
    </citation>
    <scope>NUCLEOTIDE SEQUENCE [LARGE SCALE GENOMIC DNA]</scope>
    <source>
        <strain evidence="2">CCUG 56108</strain>
    </source>
</reference>
<dbReference type="EMBL" id="JBHTND010000005">
    <property type="protein sequence ID" value="MFD1301025.1"/>
    <property type="molecule type" value="Genomic_DNA"/>
</dbReference>
<proteinExistence type="predicted"/>
<organism evidence="1 2">
    <name type="scientific">Methylobacterium marchantiae</name>
    <dbReference type="NCBI Taxonomy" id="600331"/>
    <lineage>
        <taxon>Bacteria</taxon>
        <taxon>Pseudomonadati</taxon>
        <taxon>Pseudomonadota</taxon>
        <taxon>Alphaproteobacteria</taxon>
        <taxon>Hyphomicrobiales</taxon>
        <taxon>Methylobacteriaceae</taxon>
        <taxon>Methylobacterium</taxon>
    </lineage>
</organism>
<dbReference type="InterPro" id="IPR016032">
    <property type="entry name" value="Sig_transdc_resp-reg_C-effctor"/>
</dbReference>
<gene>
    <name evidence="1" type="ORF">ACFQ4G_05430</name>
</gene>
<keyword evidence="2" id="KW-1185">Reference proteome</keyword>
<dbReference type="RefSeq" id="WP_379039841.1">
    <property type="nucleotide sequence ID" value="NZ_JBHTND010000005.1"/>
</dbReference>
<protein>
    <submittedName>
        <fullName evidence="1">Uncharacterized protein</fullName>
    </submittedName>
</protein>
<evidence type="ECO:0000313" key="2">
    <source>
        <dbReference type="Proteomes" id="UP001597176"/>
    </source>
</evidence>
<evidence type="ECO:0000313" key="1">
    <source>
        <dbReference type="EMBL" id="MFD1301025.1"/>
    </source>
</evidence>
<accession>A0ABW3WW12</accession>
<dbReference type="SUPFAM" id="SSF46894">
    <property type="entry name" value="C-terminal effector domain of the bipartite response regulators"/>
    <property type="match status" value="1"/>
</dbReference>
<name>A0ABW3WW12_9HYPH</name>
<dbReference type="Proteomes" id="UP001597176">
    <property type="component" value="Unassembled WGS sequence"/>
</dbReference>
<comment type="caution">
    <text evidence="1">The sequence shown here is derived from an EMBL/GenBank/DDBJ whole genome shotgun (WGS) entry which is preliminary data.</text>
</comment>